<dbReference type="HOGENOM" id="CLU_2680391_0_0_5"/>
<name>B6JGD0_AFIC5</name>
<dbReference type="EMBL" id="CP002826">
    <property type="protein sequence ID" value="AEI06083.1"/>
    <property type="molecule type" value="Genomic_DNA"/>
</dbReference>
<reference evidence="1 2" key="1">
    <citation type="journal article" date="2011" name="J. Bacteriol.">
        <title>Complete genome sequences of the chemolithoautotrophic Oligotropha carboxidovorans strains OM4 and OM5.</title>
        <authorList>
            <person name="Volland S."/>
            <person name="Rachinger M."/>
            <person name="Strittmatter A."/>
            <person name="Daniel R."/>
            <person name="Gottschalk G."/>
            <person name="Meyer O."/>
        </authorList>
    </citation>
    <scope>NUCLEOTIDE SEQUENCE [LARGE SCALE GENOMIC DNA]</scope>
    <source>
        <strain evidence="2">ATCC 49405 / DSM 1227 / KCTC 32145 / OM5</strain>
    </source>
</reference>
<dbReference type="AlphaFoldDB" id="B6JGD0"/>
<accession>B6JGD0</accession>
<dbReference type="PATRIC" id="fig|504832.7.peg.1455"/>
<dbReference type="KEGG" id="ocg:OCA5_c13670"/>
<proteinExistence type="predicted"/>
<dbReference type="KEGG" id="oca:OCAR_6701"/>
<evidence type="ECO:0000313" key="2">
    <source>
        <dbReference type="Proteomes" id="UP000007730"/>
    </source>
</evidence>
<keyword evidence="2" id="KW-1185">Reference proteome</keyword>
<dbReference type="STRING" id="504832.OCA5_c13670"/>
<organism evidence="1 2">
    <name type="scientific">Afipia carboxidovorans (strain ATCC 49405 / DSM 1227 / KCTC 32145 / OM5)</name>
    <name type="common">Oligotropha carboxidovorans</name>
    <dbReference type="NCBI Taxonomy" id="504832"/>
    <lineage>
        <taxon>Bacteria</taxon>
        <taxon>Pseudomonadati</taxon>
        <taxon>Pseudomonadota</taxon>
        <taxon>Alphaproteobacteria</taxon>
        <taxon>Hyphomicrobiales</taxon>
        <taxon>Nitrobacteraceae</taxon>
        <taxon>Afipia</taxon>
    </lineage>
</organism>
<dbReference type="RefSeq" id="WP_012563838.1">
    <property type="nucleotide sequence ID" value="NC_011386.1"/>
</dbReference>
<dbReference type="Proteomes" id="UP000007730">
    <property type="component" value="Chromosome"/>
</dbReference>
<gene>
    <name evidence="1" type="ordered locus">OCA5_c13670</name>
</gene>
<dbReference type="OrthoDB" id="8240585at2"/>
<protein>
    <submittedName>
        <fullName evidence="1">Uncharacterized protein</fullName>
    </submittedName>
</protein>
<sequence>MDDVIDRVMTTFAMMRNVDNADLEASRIKLASYIDGLASEGQHDQQRLAVKGLAYMRELHEGSPEHHHR</sequence>
<evidence type="ECO:0000313" key="1">
    <source>
        <dbReference type="EMBL" id="AEI06083.1"/>
    </source>
</evidence>